<keyword evidence="2" id="KW-1185">Reference proteome</keyword>
<comment type="caution">
    <text evidence="1">The sequence shown here is derived from an EMBL/GenBank/DDBJ whole genome shotgun (WGS) entry which is preliminary data.</text>
</comment>
<reference evidence="1 2" key="1">
    <citation type="journal article" date="2014" name="Nature">
        <title>An environmental bacterial taxon with a large and distinct metabolic repertoire.</title>
        <authorList>
            <person name="Wilson M.C."/>
            <person name="Mori T."/>
            <person name="Ruckert C."/>
            <person name="Uria A.R."/>
            <person name="Helf M.J."/>
            <person name="Takada K."/>
            <person name="Gernert C."/>
            <person name="Steffens U.A."/>
            <person name="Heycke N."/>
            <person name="Schmitt S."/>
            <person name="Rinke C."/>
            <person name="Helfrich E.J."/>
            <person name="Brachmann A.O."/>
            <person name="Gurgui C."/>
            <person name="Wakimoto T."/>
            <person name="Kracht M."/>
            <person name="Crusemann M."/>
            <person name="Hentschel U."/>
            <person name="Abe I."/>
            <person name="Matsunaga S."/>
            <person name="Kalinowski J."/>
            <person name="Takeyama H."/>
            <person name="Piel J."/>
        </authorList>
    </citation>
    <scope>NUCLEOTIDE SEQUENCE [LARGE SCALE GENOMIC DNA]</scope>
    <source>
        <strain evidence="2">TSY2</strain>
    </source>
</reference>
<evidence type="ECO:0000313" key="1">
    <source>
        <dbReference type="EMBL" id="ETW98818.1"/>
    </source>
</evidence>
<sequence>MECPASDFTVSGKSAHVPAQPLVLSASIADYDPVQLAFAWTQAEDLPLIFGQVNFFMVFEVCFYRAQSRFELRKQELG</sequence>
<organism evidence="1 2">
    <name type="scientific">Candidatus Entotheonella gemina</name>
    <dbReference type="NCBI Taxonomy" id="1429439"/>
    <lineage>
        <taxon>Bacteria</taxon>
        <taxon>Pseudomonadati</taxon>
        <taxon>Nitrospinota/Tectimicrobiota group</taxon>
        <taxon>Candidatus Tectimicrobiota</taxon>
        <taxon>Candidatus Entotheonellia</taxon>
        <taxon>Candidatus Entotheonellales</taxon>
        <taxon>Candidatus Entotheonellaceae</taxon>
        <taxon>Candidatus Entotheonella</taxon>
    </lineage>
</organism>
<dbReference type="Proteomes" id="UP000019140">
    <property type="component" value="Unassembled WGS sequence"/>
</dbReference>
<evidence type="ECO:0000313" key="2">
    <source>
        <dbReference type="Proteomes" id="UP000019140"/>
    </source>
</evidence>
<dbReference type="AlphaFoldDB" id="W4LL72"/>
<proteinExistence type="predicted"/>
<protein>
    <submittedName>
        <fullName evidence="1">Uncharacterized protein</fullName>
    </submittedName>
</protein>
<gene>
    <name evidence="1" type="ORF">ETSY2_42150</name>
</gene>
<dbReference type="EMBL" id="AZHX01001907">
    <property type="protein sequence ID" value="ETW98818.1"/>
    <property type="molecule type" value="Genomic_DNA"/>
</dbReference>
<name>W4LL72_9BACT</name>
<accession>W4LL72</accession>
<dbReference type="HOGENOM" id="CLU_2664228_0_0_7"/>